<dbReference type="InterPro" id="IPR001810">
    <property type="entry name" value="F-box_dom"/>
</dbReference>
<dbReference type="GeneID" id="54355814"/>
<sequence>MMQIVTSGLKFLPNELLDCVSTLLDRPSLYALSLVCKKTATSANVALYNEYANNDPPSETPFHLFLRTMCEVPHLASLVKRVHVRGWRSEFEVGTGAAWRGVTTFPDVPKNVTPRGKPSFSSVDRAPKVASNQFEVFLETAIRSGLIERPALTTPTVDPLKPRLRWDKVLNKDEDFARLLKRDVEDAHFVLLCALLPKLGRLTVGGLSLCPMLDWYTFLYSSEGALQNVGRLAICGSLPWPGEPVLKTTMQVLDILPNLQLLYLGNMSV</sequence>
<keyword evidence="3" id="KW-1185">Reference proteome</keyword>
<name>A0A6A5RFM6_9PLEO</name>
<dbReference type="RefSeq" id="XP_033446784.1">
    <property type="nucleotide sequence ID" value="XM_033598147.1"/>
</dbReference>
<reference evidence="2" key="1">
    <citation type="journal article" date="2020" name="Stud. Mycol.">
        <title>101 Dothideomycetes genomes: a test case for predicting lifestyles and emergence of pathogens.</title>
        <authorList>
            <person name="Haridas S."/>
            <person name="Albert R."/>
            <person name="Binder M."/>
            <person name="Bloem J."/>
            <person name="Labutti K."/>
            <person name="Salamov A."/>
            <person name="Andreopoulos B."/>
            <person name="Baker S."/>
            <person name="Barry K."/>
            <person name="Bills G."/>
            <person name="Bluhm B."/>
            <person name="Cannon C."/>
            <person name="Castanera R."/>
            <person name="Culley D."/>
            <person name="Daum C."/>
            <person name="Ezra D."/>
            <person name="Gonzalez J."/>
            <person name="Henrissat B."/>
            <person name="Kuo A."/>
            <person name="Liang C."/>
            <person name="Lipzen A."/>
            <person name="Lutzoni F."/>
            <person name="Magnuson J."/>
            <person name="Mondo S."/>
            <person name="Nolan M."/>
            <person name="Ohm R."/>
            <person name="Pangilinan J."/>
            <person name="Park H.-J."/>
            <person name="Ramirez L."/>
            <person name="Alfaro M."/>
            <person name="Sun H."/>
            <person name="Tritt A."/>
            <person name="Yoshinaga Y."/>
            <person name="Zwiers L.-H."/>
            <person name="Turgeon B."/>
            <person name="Goodwin S."/>
            <person name="Spatafora J."/>
            <person name="Crous P."/>
            <person name="Grigoriev I."/>
        </authorList>
    </citation>
    <scope>NUCLEOTIDE SEQUENCE</scope>
    <source>
        <strain evidence="2">CBS 183.55</strain>
    </source>
</reference>
<dbReference type="PROSITE" id="PS50181">
    <property type="entry name" value="FBOX"/>
    <property type="match status" value="1"/>
</dbReference>
<evidence type="ECO:0000259" key="1">
    <source>
        <dbReference type="PROSITE" id="PS50181"/>
    </source>
</evidence>
<dbReference type="AlphaFoldDB" id="A0A6A5RFM6"/>
<protein>
    <recommendedName>
        <fullName evidence="1">F-box domain-containing protein</fullName>
    </recommendedName>
</protein>
<accession>A0A6A5RFM6</accession>
<dbReference type="EMBL" id="ML978976">
    <property type="protein sequence ID" value="KAF1926532.1"/>
    <property type="molecule type" value="Genomic_DNA"/>
</dbReference>
<evidence type="ECO:0000313" key="3">
    <source>
        <dbReference type="Proteomes" id="UP000800082"/>
    </source>
</evidence>
<dbReference type="Proteomes" id="UP000800082">
    <property type="component" value="Unassembled WGS sequence"/>
</dbReference>
<proteinExistence type="predicted"/>
<dbReference type="OrthoDB" id="3935706at2759"/>
<feature type="domain" description="F-box" evidence="1">
    <location>
        <begin position="6"/>
        <end position="51"/>
    </location>
</feature>
<organism evidence="2 3">
    <name type="scientific">Didymella exigua CBS 183.55</name>
    <dbReference type="NCBI Taxonomy" id="1150837"/>
    <lineage>
        <taxon>Eukaryota</taxon>
        <taxon>Fungi</taxon>
        <taxon>Dikarya</taxon>
        <taxon>Ascomycota</taxon>
        <taxon>Pezizomycotina</taxon>
        <taxon>Dothideomycetes</taxon>
        <taxon>Pleosporomycetidae</taxon>
        <taxon>Pleosporales</taxon>
        <taxon>Pleosporineae</taxon>
        <taxon>Didymellaceae</taxon>
        <taxon>Didymella</taxon>
    </lineage>
</organism>
<gene>
    <name evidence="2" type="ORF">M421DRAFT_93796</name>
</gene>
<dbReference type="CDD" id="cd09917">
    <property type="entry name" value="F-box_SF"/>
    <property type="match status" value="1"/>
</dbReference>
<evidence type="ECO:0000313" key="2">
    <source>
        <dbReference type="EMBL" id="KAF1926532.1"/>
    </source>
</evidence>